<dbReference type="Gene3D" id="3.30.1540.20">
    <property type="entry name" value="MutL, C-terminal domain, dimerisation subdomain"/>
    <property type="match status" value="1"/>
</dbReference>
<keyword evidence="7" id="KW-0255">Endonuclease</keyword>
<proteinExistence type="inferred from homology"/>
<dbReference type="PROSITE" id="PS00058">
    <property type="entry name" value="DNA_MISMATCH_REPAIR_1"/>
    <property type="match status" value="1"/>
</dbReference>
<dbReference type="InterPro" id="IPR020568">
    <property type="entry name" value="Ribosomal_Su5_D2-typ_SF"/>
</dbReference>
<dbReference type="GO" id="GO:0005524">
    <property type="term" value="F:ATP binding"/>
    <property type="evidence" value="ECO:0007669"/>
    <property type="project" value="InterPro"/>
</dbReference>
<evidence type="ECO:0000256" key="1">
    <source>
        <dbReference type="ARBA" id="ARBA00006082"/>
    </source>
</evidence>
<dbReference type="Gene3D" id="3.30.565.10">
    <property type="entry name" value="Histidine kinase-like ATPase, C-terminal domain"/>
    <property type="match status" value="1"/>
</dbReference>
<dbReference type="SMART" id="SM00853">
    <property type="entry name" value="MutL_C"/>
    <property type="match status" value="1"/>
</dbReference>
<dbReference type="GO" id="GO:0032300">
    <property type="term" value="C:mismatch repair complex"/>
    <property type="evidence" value="ECO:0007669"/>
    <property type="project" value="InterPro"/>
</dbReference>
<keyword evidence="2 4" id="KW-0227">DNA damage</keyword>
<reference evidence="7 8" key="1">
    <citation type="submission" date="2019-03" db="EMBL/GenBank/DDBJ databases">
        <title>Metabolic potential of uncultured bacteria and archaea associated with petroleum seepage in deep-sea sediments.</title>
        <authorList>
            <person name="Dong X."/>
            <person name="Hubert C."/>
        </authorList>
    </citation>
    <scope>NUCLEOTIDE SEQUENCE [LARGE SCALE GENOMIC DNA]</scope>
    <source>
        <strain evidence="7">E44_bin18</strain>
    </source>
</reference>
<evidence type="ECO:0000259" key="6">
    <source>
        <dbReference type="SMART" id="SM01340"/>
    </source>
</evidence>
<dbReference type="Pfam" id="PF01119">
    <property type="entry name" value="DNA_mis_repair"/>
    <property type="match status" value="1"/>
</dbReference>
<evidence type="ECO:0000256" key="4">
    <source>
        <dbReference type="HAMAP-Rule" id="MF_00149"/>
    </source>
</evidence>
<dbReference type="GO" id="GO:0030983">
    <property type="term" value="F:mismatched DNA binding"/>
    <property type="evidence" value="ECO:0007669"/>
    <property type="project" value="InterPro"/>
</dbReference>
<dbReference type="Proteomes" id="UP000315525">
    <property type="component" value="Unassembled WGS sequence"/>
</dbReference>
<evidence type="ECO:0000256" key="2">
    <source>
        <dbReference type="ARBA" id="ARBA00022763"/>
    </source>
</evidence>
<comment type="caution">
    <text evidence="7">The sequence shown here is derived from an EMBL/GenBank/DDBJ whole genome shotgun (WGS) entry which is preliminary data.</text>
</comment>
<sequence>MAQIVILPDELVSKIAAGEVVERPASVVKELIENSLDAGAKRIVCEMENGGKRLIRVSDDGSGMTHEDALLAIRSHATSKLTSSGDLLSIASFGFRGEALPSIASISKMEIVTRTKDDVAGTRVAVAGGEVKEATEAGCPVGTSVTVRDLFYNVPARRKFLRTTQTELYHVVNAVTSLALSSPEVAFSMTHDGHSLFEFPFSSSVKDRVLSVFGLGFVKSTLEVSSESPLARIYGFVSTPETLSSARTRQFIFVNKRPVSSRSLVHAVYEGFGLEGRTRHPAFLLLLEIDSGSVDVNVHPTKREIRMTNERAIHDLVAQTIRDALHASPEIQEKTEPTYMRPRLDGKQGAFWGVQESFVGYRGEGLEAEEREQLFIPEFWQLHRTYIIAQTKTGMIVVDQHTAHERILYEEILKNEKGSESQQLLFPRPVELSPQQSVLVEEKMDEIARLGFEVKKFSGNTFVVEAVPAYLEHYRDETFAEFIQEMYEAGKSKTESFDEMAKMLACKAAVKAGQSLTPEEMNSLLDRLFATKVPFFCPHGRPTVIRMSLEELGRRFGRI</sequence>
<dbReference type="PANTHER" id="PTHR10073:SF12">
    <property type="entry name" value="DNA MISMATCH REPAIR PROTEIN MLH1"/>
    <property type="match status" value="1"/>
</dbReference>
<dbReference type="Gene3D" id="3.30.230.10">
    <property type="match status" value="1"/>
</dbReference>
<keyword evidence="7" id="KW-0540">Nuclease</keyword>
<dbReference type="GO" id="GO:0004519">
    <property type="term" value="F:endonuclease activity"/>
    <property type="evidence" value="ECO:0007669"/>
    <property type="project" value="UniProtKB-KW"/>
</dbReference>
<dbReference type="NCBIfam" id="TIGR00585">
    <property type="entry name" value="mutl"/>
    <property type="match status" value="1"/>
</dbReference>
<dbReference type="AlphaFoldDB" id="A0A523UYV9"/>
<dbReference type="GO" id="GO:0016887">
    <property type="term" value="F:ATP hydrolysis activity"/>
    <property type="evidence" value="ECO:0007669"/>
    <property type="project" value="InterPro"/>
</dbReference>
<dbReference type="CDD" id="cd16926">
    <property type="entry name" value="HATPase_MutL-MLH-PMS-like"/>
    <property type="match status" value="1"/>
</dbReference>
<organism evidence="7 8">
    <name type="scientific">candidate division TA06 bacterium</name>
    <dbReference type="NCBI Taxonomy" id="2250710"/>
    <lineage>
        <taxon>Bacteria</taxon>
        <taxon>Bacteria division TA06</taxon>
    </lineage>
</organism>
<dbReference type="InterPro" id="IPR042120">
    <property type="entry name" value="MutL_C_dimsub"/>
</dbReference>
<comment type="similarity">
    <text evidence="1 4">Belongs to the DNA mismatch repair MutL/HexB family.</text>
</comment>
<evidence type="ECO:0000313" key="7">
    <source>
        <dbReference type="EMBL" id="TET47722.1"/>
    </source>
</evidence>
<dbReference type="InterPro" id="IPR014790">
    <property type="entry name" value="MutL_C"/>
</dbReference>
<dbReference type="InterPro" id="IPR036890">
    <property type="entry name" value="HATPase_C_sf"/>
</dbReference>
<dbReference type="SMART" id="SM01340">
    <property type="entry name" value="DNA_mis_repair"/>
    <property type="match status" value="1"/>
</dbReference>
<comment type="function">
    <text evidence="4">This protein is involved in the repair of mismatches in DNA. It is required for dam-dependent methyl-directed DNA mismatch repair. May act as a 'molecular matchmaker', a protein that promotes the formation of a stable complex between two or more DNA-binding proteins in an ATP-dependent manner without itself being part of a final effector complex.</text>
</comment>
<keyword evidence="3 4" id="KW-0234">DNA repair</keyword>
<evidence type="ECO:0000256" key="3">
    <source>
        <dbReference type="ARBA" id="ARBA00023204"/>
    </source>
</evidence>
<dbReference type="GO" id="GO:0140664">
    <property type="term" value="F:ATP-dependent DNA damage sensor activity"/>
    <property type="evidence" value="ECO:0007669"/>
    <property type="project" value="InterPro"/>
</dbReference>
<dbReference type="PANTHER" id="PTHR10073">
    <property type="entry name" value="DNA MISMATCH REPAIR PROTEIN MLH, PMS, MUTL"/>
    <property type="match status" value="1"/>
</dbReference>
<name>A0A523UYV9_UNCT6</name>
<accession>A0A523UYV9</accession>
<protein>
    <recommendedName>
        <fullName evidence="4">DNA mismatch repair protein MutL</fullName>
    </recommendedName>
</protein>
<dbReference type="InterPro" id="IPR014721">
    <property type="entry name" value="Ribsml_uS5_D2-typ_fold_subgr"/>
</dbReference>
<dbReference type="InterPro" id="IPR014762">
    <property type="entry name" value="DNA_mismatch_repair_CS"/>
</dbReference>
<keyword evidence="7" id="KW-0378">Hydrolase</keyword>
<dbReference type="EMBL" id="SOJN01000010">
    <property type="protein sequence ID" value="TET47722.1"/>
    <property type="molecule type" value="Genomic_DNA"/>
</dbReference>
<dbReference type="InterPro" id="IPR002099">
    <property type="entry name" value="MutL/Mlh/PMS"/>
</dbReference>
<dbReference type="HAMAP" id="MF_00149">
    <property type="entry name" value="DNA_mis_repair"/>
    <property type="match status" value="1"/>
</dbReference>
<dbReference type="Pfam" id="PF08676">
    <property type="entry name" value="MutL_C"/>
    <property type="match status" value="1"/>
</dbReference>
<dbReference type="InterPro" id="IPR020667">
    <property type="entry name" value="DNA_mismatch_repair_MutL"/>
</dbReference>
<feature type="domain" description="MutL C-terminal dimerisation" evidence="5">
    <location>
        <begin position="378"/>
        <end position="516"/>
    </location>
</feature>
<feature type="domain" description="DNA mismatch repair protein S5" evidence="6">
    <location>
        <begin position="209"/>
        <end position="326"/>
    </location>
</feature>
<dbReference type="InterPro" id="IPR037198">
    <property type="entry name" value="MutL_C_sf"/>
</dbReference>
<evidence type="ECO:0000313" key="8">
    <source>
        <dbReference type="Proteomes" id="UP000315525"/>
    </source>
</evidence>
<dbReference type="SUPFAM" id="SSF55874">
    <property type="entry name" value="ATPase domain of HSP90 chaperone/DNA topoisomerase II/histidine kinase"/>
    <property type="match status" value="1"/>
</dbReference>
<evidence type="ECO:0000259" key="5">
    <source>
        <dbReference type="SMART" id="SM00853"/>
    </source>
</evidence>
<dbReference type="GO" id="GO:0006298">
    <property type="term" value="P:mismatch repair"/>
    <property type="evidence" value="ECO:0007669"/>
    <property type="project" value="UniProtKB-UniRule"/>
</dbReference>
<dbReference type="InterPro" id="IPR038973">
    <property type="entry name" value="MutL/Mlh/Pms-like"/>
</dbReference>
<dbReference type="Gene3D" id="3.30.1370.100">
    <property type="entry name" value="MutL, C-terminal domain, regulatory subdomain"/>
    <property type="match status" value="1"/>
</dbReference>
<dbReference type="SUPFAM" id="SSF54211">
    <property type="entry name" value="Ribosomal protein S5 domain 2-like"/>
    <property type="match status" value="1"/>
</dbReference>
<dbReference type="InterPro" id="IPR013507">
    <property type="entry name" value="DNA_mismatch_S5_2-like"/>
</dbReference>
<dbReference type="InterPro" id="IPR042121">
    <property type="entry name" value="MutL_C_regsub"/>
</dbReference>
<dbReference type="Pfam" id="PF13589">
    <property type="entry name" value="HATPase_c_3"/>
    <property type="match status" value="1"/>
</dbReference>
<gene>
    <name evidence="4 7" type="primary">mutL</name>
    <name evidence="7" type="ORF">E3J62_00555</name>
</gene>
<dbReference type="FunFam" id="3.30.565.10:FF:000003">
    <property type="entry name" value="DNA mismatch repair endonuclease MutL"/>
    <property type="match status" value="1"/>
</dbReference>
<dbReference type="SUPFAM" id="SSF118116">
    <property type="entry name" value="DNA mismatch repair protein MutL"/>
    <property type="match status" value="1"/>
</dbReference>
<dbReference type="CDD" id="cd00782">
    <property type="entry name" value="MutL_Trans"/>
    <property type="match status" value="1"/>
</dbReference>